<dbReference type="InterPro" id="IPR014030">
    <property type="entry name" value="Ketoacyl_synth_N"/>
</dbReference>
<sequence>MVEVVVTGIGLVSALGESLEDSWQGLIDGKCGIKFHQPFLEIPPLPLGLIAYSTAQLRVLRRLVVESALKDAALFPPLPDCGVVIGSSRAHQADWEILASTPSHSGVRLEDWLDILPHMNAIATAREIGGTGIVKAPMAACATGIWTLAQATMLIQSGQCQRVIAGAVEAPITPLTITGFGQMGALADTGAYPFDVNREGLVLGEGGAVFVLESKELAVGRGAKIYGEILGFGLTTDAYHVNSPEPEGKSAIAAVKQCLERSQIRASDIDYIHAHGTGTVLNDKFESLLIQRLFPQGVAVSSTKGATGHSLGASGALGVAFCLMALQQQILPPCVGLKEPEFDLDLVMVARRAEVRRMLCFSFGFGGQNALVALGSFFNYS</sequence>
<reference evidence="5" key="1">
    <citation type="submission" date="2021-05" db="EMBL/GenBank/DDBJ databases">
        <authorList>
            <person name="Pietrasiak N."/>
            <person name="Ward R."/>
            <person name="Stajich J.E."/>
            <person name="Kurbessoian T."/>
        </authorList>
    </citation>
    <scope>NUCLEOTIDE SEQUENCE</scope>
    <source>
        <strain evidence="5">GSE-NOS-MK-12-04C</strain>
    </source>
</reference>
<dbReference type="EMBL" id="JAHHGZ010000008">
    <property type="protein sequence ID" value="MBW4667592.1"/>
    <property type="molecule type" value="Genomic_DNA"/>
</dbReference>
<dbReference type="Gene3D" id="3.40.47.10">
    <property type="match status" value="1"/>
</dbReference>
<evidence type="ECO:0000313" key="6">
    <source>
        <dbReference type="Proteomes" id="UP000729701"/>
    </source>
</evidence>
<protein>
    <submittedName>
        <fullName evidence="5">Beta-ketoacyl-ACP synthase</fullName>
        <ecNumber evidence="5">2.3.1.179</ecNumber>
    </submittedName>
</protein>
<dbReference type="PANTHER" id="PTHR11712:SF347">
    <property type="entry name" value="BETA KETOACYL-ACYL CARRIER PROTEIN SYNTHASE"/>
    <property type="match status" value="1"/>
</dbReference>
<dbReference type="AlphaFoldDB" id="A0A951QK95"/>
<dbReference type="Pfam" id="PF00109">
    <property type="entry name" value="ketoacyl-synt"/>
    <property type="match status" value="1"/>
</dbReference>
<evidence type="ECO:0000256" key="3">
    <source>
        <dbReference type="RuleBase" id="RU003694"/>
    </source>
</evidence>
<dbReference type="CDD" id="cd00834">
    <property type="entry name" value="KAS_I_II"/>
    <property type="match status" value="1"/>
</dbReference>
<evidence type="ECO:0000259" key="4">
    <source>
        <dbReference type="PROSITE" id="PS52004"/>
    </source>
</evidence>
<evidence type="ECO:0000313" key="5">
    <source>
        <dbReference type="EMBL" id="MBW4667592.1"/>
    </source>
</evidence>
<comment type="caution">
    <text evidence="5">The sequence shown here is derived from an EMBL/GenBank/DDBJ whole genome shotgun (WGS) entry which is preliminary data.</text>
</comment>
<reference evidence="5" key="2">
    <citation type="journal article" date="2022" name="Microbiol. Resour. Announc.">
        <title>Metagenome Sequencing to Explore Phylogenomics of Terrestrial Cyanobacteria.</title>
        <authorList>
            <person name="Ward R.D."/>
            <person name="Stajich J.E."/>
            <person name="Johansen J.R."/>
            <person name="Huntemann M."/>
            <person name="Clum A."/>
            <person name="Foster B."/>
            <person name="Foster B."/>
            <person name="Roux S."/>
            <person name="Palaniappan K."/>
            <person name="Varghese N."/>
            <person name="Mukherjee S."/>
            <person name="Reddy T.B.K."/>
            <person name="Daum C."/>
            <person name="Copeland A."/>
            <person name="Chen I.A."/>
            <person name="Ivanova N.N."/>
            <person name="Kyrpides N.C."/>
            <person name="Shapiro N."/>
            <person name="Eloe-Fadrosh E.A."/>
            <person name="Pietrasiak N."/>
        </authorList>
    </citation>
    <scope>NUCLEOTIDE SEQUENCE</scope>
    <source>
        <strain evidence="5">GSE-NOS-MK-12-04C</strain>
    </source>
</reference>
<dbReference type="InterPro" id="IPR020841">
    <property type="entry name" value="PKS_Beta-ketoAc_synthase_dom"/>
</dbReference>
<accession>A0A951QK95</accession>
<dbReference type="InterPro" id="IPR018201">
    <property type="entry name" value="Ketoacyl_synth_AS"/>
</dbReference>
<dbReference type="PANTHER" id="PTHR11712">
    <property type="entry name" value="POLYKETIDE SYNTHASE-RELATED"/>
    <property type="match status" value="1"/>
</dbReference>
<proteinExistence type="inferred from homology"/>
<dbReference type="PROSITE" id="PS52004">
    <property type="entry name" value="KS3_2"/>
    <property type="match status" value="1"/>
</dbReference>
<organism evidence="5 6">
    <name type="scientific">Cyanomargarita calcarea GSE-NOS-MK-12-04C</name>
    <dbReference type="NCBI Taxonomy" id="2839659"/>
    <lineage>
        <taxon>Bacteria</taxon>
        <taxon>Bacillati</taxon>
        <taxon>Cyanobacteriota</taxon>
        <taxon>Cyanophyceae</taxon>
        <taxon>Nostocales</taxon>
        <taxon>Cyanomargaritaceae</taxon>
        <taxon>Cyanomargarita</taxon>
    </lineage>
</organism>
<dbReference type="GO" id="GO:0006633">
    <property type="term" value="P:fatty acid biosynthetic process"/>
    <property type="evidence" value="ECO:0007669"/>
    <property type="project" value="InterPro"/>
</dbReference>
<evidence type="ECO:0000256" key="1">
    <source>
        <dbReference type="ARBA" id="ARBA00008467"/>
    </source>
</evidence>
<dbReference type="InterPro" id="IPR000794">
    <property type="entry name" value="Beta-ketoacyl_synthase"/>
</dbReference>
<name>A0A951QK95_9CYAN</name>
<dbReference type="PROSITE" id="PS00606">
    <property type="entry name" value="KS3_1"/>
    <property type="match status" value="1"/>
</dbReference>
<dbReference type="GO" id="GO:0004315">
    <property type="term" value="F:3-oxoacyl-[acyl-carrier-protein] synthase activity"/>
    <property type="evidence" value="ECO:0007669"/>
    <property type="project" value="UniProtKB-EC"/>
</dbReference>
<keyword evidence="2 3" id="KW-0808">Transferase</keyword>
<dbReference type="NCBIfam" id="NF004618">
    <property type="entry name" value="PRK05952.1"/>
    <property type="match status" value="1"/>
</dbReference>
<keyword evidence="5" id="KW-0012">Acyltransferase</keyword>
<dbReference type="Proteomes" id="UP000729701">
    <property type="component" value="Unassembled WGS sequence"/>
</dbReference>
<dbReference type="Pfam" id="PF02801">
    <property type="entry name" value="Ketoacyl-synt_C"/>
    <property type="match status" value="1"/>
</dbReference>
<gene>
    <name evidence="5" type="ORF">KME60_09195</name>
</gene>
<dbReference type="InterPro" id="IPR014031">
    <property type="entry name" value="Ketoacyl_synth_C"/>
</dbReference>
<dbReference type="InterPro" id="IPR016039">
    <property type="entry name" value="Thiolase-like"/>
</dbReference>
<comment type="similarity">
    <text evidence="1 3">Belongs to the thiolase-like superfamily. Beta-ketoacyl-ACP synthases family.</text>
</comment>
<feature type="domain" description="Ketosynthase family 3 (KS3)" evidence="4">
    <location>
        <begin position="1"/>
        <end position="376"/>
    </location>
</feature>
<dbReference type="EC" id="2.3.1.179" evidence="5"/>
<dbReference type="SMART" id="SM00825">
    <property type="entry name" value="PKS_KS"/>
    <property type="match status" value="1"/>
</dbReference>
<evidence type="ECO:0000256" key="2">
    <source>
        <dbReference type="ARBA" id="ARBA00022679"/>
    </source>
</evidence>
<dbReference type="SUPFAM" id="SSF53901">
    <property type="entry name" value="Thiolase-like"/>
    <property type="match status" value="2"/>
</dbReference>